<dbReference type="Proteomes" id="UP001519460">
    <property type="component" value="Unassembled WGS sequence"/>
</dbReference>
<evidence type="ECO:0000313" key="3">
    <source>
        <dbReference type="Proteomes" id="UP001519460"/>
    </source>
</evidence>
<feature type="compositionally biased region" description="Polar residues" evidence="1">
    <location>
        <begin position="172"/>
        <end position="182"/>
    </location>
</feature>
<evidence type="ECO:0000313" key="2">
    <source>
        <dbReference type="EMBL" id="KAK7474714.1"/>
    </source>
</evidence>
<evidence type="ECO:0000256" key="1">
    <source>
        <dbReference type="SAM" id="MobiDB-lite"/>
    </source>
</evidence>
<organism evidence="2 3">
    <name type="scientific">Batillaria attramentaria</name>
    <dbReference type="NCBI Taxonomy" id="370345"/>
    <lineage>
        <taxon>Eukaryota</taxon>
        <taxon>Metazoa</taxon>
        <taxon>Spiralia</taxon>
        <taxon>Lophotrochozoa</taxon>
        <taxon>Mollusca</taxon>
        <taxon>Gastropoda</taxon>
        <taxon>Caenogastropoda</taxon>
        <taxon>Sorbeoconcha</taxon>
        <taxon>Cerithioidea</taxon>
        <taxon>Batillariidae</taxon>
        <taxon>Batillaria</taxon>
    </lineage>
</organism>
<feature type="region of interest" description="Disordered" evidence="1">
    <location>
        <begin position="101"/>
        <end position="139"/>
    </location>
</feature>
<accession>A0ABD0JIE4</accession>
<sequence length="190" mass="21005">MASPHGVASLLRGRRGDVAYHKFKPENYHEINRVLGQRFAPAEINRVVSKHRADAASAYLRRLHRDVERSQKGFYQTLSVLPLQVKRLSVMKEDQRSFKSLLIPKRPPLANPQPSPRSDDSSYPRDVPPQVVQDGSNYVPHKFFSPHTHIHVLFKQMPQTGSVTPRKGGPNASVTSGGSSPVSLGGKAGA</sequence>
<dbReference type="AlphaFoldDB" id="A0ABD0JIE4"/>
<comment type="caution">
    <text evidence="2">The sequence shown here is derived from an EMBL/GenBank/DDBJ whole genome shotgun (WGS) entry which is preliminary data.</text>
</comment>
<proteinExistence type="predicted"/>
<gene>
    <name evidence="2" type="ORF">BaRGS_00034007</name>
</gene>
<reference evidence="2 3" key="1">
    <citation type="journal article" date="2023" name="Sci. Data">
        <title>Genome assembly of the Korean intertidal mud-creeper Batillaria attramentaria.</title>
        <authorList>
            <person name="Patra A.K."/>
            <person name="Ho P.T."/>
            <person name="Jun S."/>
            <person name="Lee S.J."/>
            <person name="Kim Y."/>
            <person name="Won Y.J."/>
        </authorList>
    </citation>
    <scope>NUCLEOTIDE SEQUENCE [LARGE SCALE GENOMIC DNA]</scope>
    <source>
        <strain evidence="2">Wonlab-2016</strain>
    </source>
</reference>
<feature type="region of interest" description="Disordered" evidence="1">
    <location>
        <begin position="155"/>
        <end position="190"/>
    </location>
</feature>
<feature type="compositionally biased region" description="Pro residues" evidence="1">
    <location>
        <begin position="105"/>
        <end position="115"/>
    </location>
</feature>
<protein>
    <submittedName>
        <fullName evidence="2">Uncharacterized protein</fullName>
    </submittedName>
</protein>
<name>A0ABD0JIE4_9CAEN</name>
<keyword evidence="3" id="KW-1185">Reference proteome</keyword>
<dbReference type="EMBL" id="JACVVK020000427">
    <property type="protein sequence ID" value="KAK7474714.1"/>
    <property type="molecule type" value="Genomic_DNA"/>
</dbReference>